<evidence type="ECO:0000313" key="2">
    <source>
        <dbReference type="EMBL" id="KFD59758.1"/>
    </source>
</evidence>
<feature type="signal peptide" evidence="1">
    <location>
        <begin position="1"/>
        <end position="18"/>
    </location>
</feature>
<keyword evidence="1" id="KW-0732">Signal</keyword>
<name>A0A085MRB2_9BILA</name>
<reference evidence="2" key="1">
    <citation type="journal article" date="2014" name="Nat. Genet.">
        <title>Genome and transcriptome of the porcine whipworm Trichuris suis.</title>
        <authorList>
            <person name="Jex A.R."/>
            <person name="Nejsum P."/>
            <person name="Schwarz E.M."/>
            <person name="Hu L."/>
            <person name="Young N.D."/>
            <person name="Hall R.S."/>
            <person name="Korhonen P.K."/>
            <person name="Liao S."/>
            <person name="Thamsborg S."/>
            <person name="Xia J."/>
            <person name="Xu P."/>
            <person name="Wang S."/>
            <person name="Scheerlinck J.P."/>
            <person name="Hofmann A."/>
            <person name="Sternberg P.W."/>
            <person name="Wang J."/>
            <person name="Gasser R.B."/>
        </authorList>
    </citation>
    <scope>NUCLEOTIDE SEQUENCE [LARGE SCALE GENOMIC DNA]</scope>
    <source>
        <strain evidence="2">DCEP-RM93F</strain>
    </source>
</reference>
<organism evidence="2">
    <name type="scientific">Trichuris suis</name>
    <name type="common">pig whipworm</name>
    <dbReference type="NCBI Taxonomy" id="68888"/>
    <lineage>
        <taxon>Eukaryota</taxon>
        <taxon>Metazoa</taxon>
        <taxon>Ecdysozoa</taxon>
        <taxon>Nematoda</taxon>
        <taxon>Enoplea</taxon>
        <taxon>Dorylaimia</taxon>
        <taxon>Trichinellida</taxon>
        <taxon>Trichuridae</taxon>
        <taxon>Trichuris</taxon>
    </lineage>
</organism>
<proteinExistence type="predicted"/>
<evidence type="ECO:0008006" key="3">
    <source>
        <dbReference type="Google" id="ProtNLM"/>
    </source>
</evidence>
<dbReference type="AlphaFoldDB" id="A0A085MRB2"/>
<evidence type="ECO:0000256" key="1">
    <source>
        <dbReference type="SAM" id="SignalP"/>
    </source>
</evidence>
<feature type="chain" id="PRO_5001795404" description="Cystatin domain-containing protein" evidence="1">
    <location>
        <begin position="19"/>
        <end position="234"/>
    </location>
</feature>
<accession>A0A085MRB2</accession>
<dbReference type="Proteomes" id="UP000030758">
    <property type="component" value="Unassembled WGS sequence"/>
</dbReference>
<protein>
    <recommendedName>
        <fullName evidence="3">Cystatin domain-containing protein</fullName>
    </recommendedName>
</protein>
<gene>
    <name evidence="2" type="ORF">M514_28064</name>
</gene>
<dbReference type="EMBL" id="KL367744">
    <property type="protein sequence ID" value="KFD59758.1"/>
    <property type="molecule type" value="Genomic_DNA"/>
</dbReference>
<sequence>MQNMKLLLSLLLATFSAANDCSAGDSPNSCSLIDYPPERYDGPMLIEFIKNQTFNKGTLFNEWLTKITRLDTARRSGTAIKVSFYAAPTQCRTVLKTSLEDLYSKKCPLQSEKKWKKCIGTFRMERSHSSISCGSLVAAEDEDSEVTASVKDKESTLVLMDNVAVKHAEAMRVDEVVKDHIFHSSFFVEGWHVRLIKLEESRRTPKGLFVKFTLAPSLCEQNLTVNMPIAISSI</sequence>